<dbReference type="InterPro" id="IPR015500">
    <property type="entry name" value="Peptidase_S8_subtilisin-rel"/>
</dbReference>
<comment type="caution">
    <text evidence="8">The sequence shown here is derived from an EMBL/GenBank/DDBJ whole genome shotgun (WGS) entry which is preliminary data.</text>
</comment>
<reference evidence="8" key="1">
    <citation type="submission" date="2023-01" db="EMBL/GenBank/DDBJ databases">
        <title>The chitinases involved in constricting ring structure development in the nematode-trapping fungus Drechslerella dactyloides.</title>
        <authorList>
            <person name="Wang R."/>
            <person name="Zhang L."/>
            <person name="Tang P."/>
            <person name="Li S."/>
            <person name="Liang L."/>
        </authorList>
    </citation>
    <scope>NUCLEOTIDE SEQUENCE</scope>
    <source>
        <strain evidence="8">YMF1.00031</strain>
    </source>
</reference>
<dbReference type="PROSITE" id="PS00137">
    <property type="entry name" value="SUBTILASE_HIS"/>
    <property type="match status" value="1"/>
</dbReference>
<dbReference type="PROSITE" id="PS51892">
    <property type="entry name" value="SUBTILASE"/>
    <property type="match status" value="1"/>
</dbReference>
<feature type="chain" id="PRO_5042025962" evidence="6">
    <location>
        <begin position="19"/>
        <end position="370"/>
    </location>
</feature>
<dbReference type="SUPFAM" id="SSF52743">
    <property type="entry name" value="Subtilisin-like"/>
    <property type="match status" value="1"/>
</dbReference>
<feature type="domain" description="Peptidase S8/S53" evidence="7">
    <location>
        <begin position="90"/>
        <end position="348"/>
    </location>
</feature>
<dbReference type="InterPro" id="IPR034193">
    <property type="entry name" value="PCSK9_ProteinaseK-like"/>
</dbReference>
<dbReference type="GO" id="GO:0004252">
    <property type="term" value="F:serine-type endopeptidase activity"/>
    <property type="evidence" value="ECO:0007669"/>
    <property type="project" value="UniProtKB-UniRule"/>
</dbReference>
<accession>A0AAD6ITR4</accession>
<evidence type="ECO:0000256" key="6">
    <source>
        <dbReference type="SAM" id="SignalP"/>
    </source>
</evidence>
<evidence type="ECO:0000256" key="3">
    <source>
        <dbReference type="ARBA" id="ARBA00022801"/>
    </source>
</evidence>
<dbReference type="CDD" id="cd04077">
    <property type="entry name" value="Peptidases_S8_PCSK9_ProteinaseK_like"/>
    <property type="match status" value="1"/>
</dbReference>
<feature type="active site" description="Charge relay system" evidence="5">
    <location>
        <position position="128"/>
    </location>
</feature>
<dbReference type="Proteomes" id="UP001221413">
    <property type="component" value="Unassembled WGS sequence"/>
</dbReference>
<evidence type="ECO:0000256" key="4">
    <source>
        <dbReference type="ARBA" id="ARBA00022825"/>
    </source>
</evidence>
<dbReference type="EMBL" id="JAQGDS010000008">
    <property type="protein sequence ID" value="KAJ6258528.1"/>
    <property type="molecule type" value="Genomic_DNA"/>
</dbReference>
<dbReference type="Gene3D" id="3.40.50.200">
    <property type="entry name" value="Peptidase S8/S53 domain"/>
    <property type="match status" value="1"/>
</dbReference>
<gene>
    <name evidence="8" type="ORF">Dda_6572</name>
</gene>
<organism evidence="8 9">
    <name type="scientific">Drechslerella dactyloides</name>
    <name type="common">Nematode-trapping fungus</name>
    <name type="synonym">Arthrobotrys dactyloides</name>
    <dbReference type="NCBI Taxonomy" id="74499"/>
    <lineage>
        <taxon>Eukaryota</taxon>
        <taxon>Fungi</taxon>
        <taxon>Dikarya</taxon>
        <taxon>Ascomycota</taxon>
        <taxon>Pezizomycotina</taxon>
        <taxon>Orbiliomycetes</taxon>
        <taxon>Orbiliales</taxon>
        <taxon>Orbiliaceae</taxon>
        <taxon>Drechslerella</taxon>
    </lineage>
</organism>
<keyword evidence="2 5" id="KW-0645">Protease</keyword>
<name>A0AAD6ITR4_DREDA</name>
<evidence type="ECO:0000313" key="9">
    <source>
        <dbReference type="Proteomes" id="UP001221413"/>
    </source>
</evidence>
<dbReference type="Pfam" id="PF00082">
    <property type="entry name" value="Peptidase_S8"/>
    <property type="match status" value="1"/>
</dbReference>
<dbReference type="PRINTS" id="PR00723">
    <property type="entry name" value="SUBTILISIN"/>
</dbReference>
<keyword evidence="9" id="KW-1185">Reference proteome</keyword>
<dbReference type="InterPro" id="IPR022398">
    <property type="entry name" value="Peptidase_S8_His-AS"/>
</dbReference>
<dbReference type="InterPro" id="IPR050131">
    <property type="entry name" value="Peptidase_S8_subtilisin-like"/>
</dbReference>
<evidence type="ECO:0000256" key="1">
    <source>
        <dbReference type="ARBA" id="ARBA00011073"/>
    </source>
</evidence>
<sequence length="370" mass="39816">MKRTIITISAIFAATASTAPSSTKPDESAIHNYRSFPVLRRQNNGSIVEQPNAPWNLERISNIAPINQAGRKITDEAYKYRYDARDTAVGVDVYVHDTGIDPRNPDFTTRAGIIFTENPFDIYDTTGHGTHVAGTIGSGHYGVAKNVSIWAIRTTGGPMEDPLGPSIEKNASVYINDQVNGIKAAMRLHGLRKKEKDFKGSVMNMSWGLPKDFFAQEAGVLDTLRNALKDAVAAGIHITIAGGNDDEDACDHFPAGLVKDIPSLIVVGNTDITDTRMKTSNWGSCIDLFAPGTEIKSTSLKKNNWVAIETGTSMSAPLVAGVVATQLAKNPDLRGNVPAMKKKILEMALKDVVKDAKGGANLLLNTRVGA</sequence>
<feature type="active site" description="Charge relay system" evidence="5">
    <location>
        <position position="313"/>
    </location>
</feature>
<evidence type="ECO:0000259" key="7">
    <source>
        <dbReference type="Pfam" id="PF00082"/>
    </source>
</evidence>
<keyword evidence="3 5" id="KW-0378">Hydrolase</keyword>
<feature type="signal peptide" evidence="6">
    <location>
        <begin position="1"/>
        <end position="18"/>
    </location>
</feature>
<dbReference type="PANTHER" id="PTHR43806">
    <property type="entry name" value="PEPTIDASE S8"/>
    <property type="match status" value="1"/>
</dbReference>
<dbReference type="InterPro" id="IPR036852">
    <property type="entry name" value="Peptidase_S8/S53_dom_sf"/>
</dbReference>
<dbReference type="AlphaFoldDB" id="A0AAD6ITR4"/>
<dbReference type="PANTHER" id="PTHR43806:SF11">
    <property type="entry name" value="CEREVISIN-RELATED"/>
    <property type="match status" value="1"/>
</dbReference>
<evidence type="ECO:0000256" key="5">
    <source>
        <dbReference type="PROSITE-ProRule" id="PRU01240"/>
    </source>
</evidence>
<dbReference type="GO" id="GO:0006508">
    <property type="term" value="P:proteolysis"/>
    <property type="evidence" value="ECO:0007669"/>
    <property type="project" value="UniProtKB-KW"/>
</dbReference>
<dbReference type="PROSITE" id="PS00138">
    <property type="entry name" value="SUBTILASE_SER"/>
    <property type="match status" value="1"/>
</dbReference>
<proteinExistence type="inferred from homology"/>
<comment type="similarity">
    <text evidence="1 5">Belongs to the peptidase S8 family.</text>
</comment>
<evidence type="ECO:0000313" key="8">
    <source>
        <dbReference type="EMBL" id="KAJ6258528.1"/>
    </source>
</evidence>
<feature type="active site" description="Charge relay system" evidence="5">
    <location>
        <position position="97"/>
    </location>
</feature>
<protein>
    <submittedName>
        <fullName evidence="8">Cerevisin</fullName>
    </submittedName>
</protein>
<dbReference type="InterPro" id="IPR000209">
    <property type="entry name" value="Peptidase_S8/S53_dom"/>
</dbReference>
<dbReference type="InterPro" id="IPR023828">
    <property type="entry name" value="Peptidase_S8_Ser-AS"/>
</dbReference>
<keyword evidence="6" id="KW-0732">Signal</keyword>
<keyword evidence="4 5" id="KW-0720">Serine protease</keyword>
<evidence type="ECO:0000256" key="2">
    <source>
        <dbReference type="ARBA" id="ARBA00022670"/>
    </source>
</evidence>